<evidence type="ECO:0000256" key="3">
    <source>
        <dbReference type="ARBA" id="ARBA00022723"/>
    </source>
</evidence>
<dbReference type="KEGG" id="ccro:CMC5_068580"/>
<dbReference type="FunFam" id="3.40.30.10:FF:000005">
    <property type="entry name" value="Glutaredoxin 5"/>
    <property type="match status" value="1"/>
</dbReference>
<dbReference type="InterPro" id="IPR001763">
    <property type="entry name" value="Rhodanese-like_dom"/>
</dbReference>
<dbReference type="SUPFAM" id="SSF52833">
    <property type="entry name" value="Thioredoxin-like"/>
    <property type="match status" value="1"/>
</dbReference>
<dbReference type="InterPro" id="IPR033658">
    <property type="entry name" value="GRX_PICOT-like"/>
</dbReference>
<dbReference type="SUPFAM" id="SSF89360">
    <property type="entry name" value="HesB-like domain"/>
    <property type="match status" value="1"/>
</dbReference>
<dbReference type="PROSITE" id="PS50206">
    <property type="entry name" value="RHODANESE_3"/>
    <property type="match status" value="1"/>
</dbReference>
<evidence type="ECO:0000256" key="1">
    <source>
        <dbReference type="ARBA" id="ARBA00009630"/>
    </source>
</evidence>
<keyword evidence="5" id="KW-0411">Iron-sulfur</keyword>
<dbReference type="InterPro" id="IPR002109">
    <property type="entry name" value="Glutaredoxin"/>
</dbReference>
<dbReference type="STRING" id="52.CMC5_068580"/>
<dbReference type="PROSITE" id="PS51354">
    <property type="entry name" value="GLUTAREDOXIN_2"/>
    <property type="match status" value="1"/>
</dbReference>
<dbReference type="SUPFAM" id="SSF52821">
    <property type="entry name" value="Rhodanese/Cell cycle control phosphatase"/>
    <property type="match status" value="1"/>
</dbReference>
<keyword evidence="10" id="KW-1185">Reference proteome</keyword>
<dbReference type="Pfam" id="PF00581">
    <property type="entry name" value="Rhodanese"/>
    <property type="match status" value="1"/>
</dbReference>
<evidence type="ECO:0000256" key="6">
    <source>
        <dbReference type="ARBA" id="ARBA00023284"/>
    </source>
</evidence>
<dbReference type="Gene3D" id="3.40.30.10">
    <property type="entry name" value="Glutaredoxin"/>
    <property type="match status" value="1"/>
</dbReference>
<dbReference type="PANTHER" id="PTHR10293">
    <property type="entry name" value="GLUTAREDOXIN FAMILY MEMBER"/>
    <property type="match status" value="1"/>
</dbReference>
<evidence type="ECO:0000256" key="7">
    <source>
        <dbReference type="ARBA" id="ARBA00070454"/>
    </source>
</evidence>
<reference evidence="9 10" key="1">
    <citation type="submission" date="2015-07" db="EMBL/GenBank/DDBJ databases">
        <title>Genome analysis of myxobacterium Chondromyces crocatus Cm c5 reveals a high potential for natural compound synthesis and the genetic basis for the loss of fruiting body formation.</title>
        <authorList>
            <person name="Zaburannyi N."/>
            <person name="Bunk B."/>
            <person name="Maier J."/>
            <person name="Overmann J."/>
            <person name="Mueller R."/>
        </authorList>
    </citation>
    <scope>NUCLEOTIDE SEQUENCE [LARGE SCALE GENOMIC DNA]</scope>
    <source>
        <strain evidence="9 10">Cm c5</strain>
    </source>
</reference>
<evidence type="ECO:0000313" key="9">
    <source>
        <dbReference type="EMBL" id="AKT42631.1"/>
    </source>
</evidence>
<dbReference type="InterPro" id="IPR036249">
    <property type="entry name" value="Thioredoxin-like_sf"/>
</dbReference>
<name>A0A0K1EP58_CHOCO</name>
<proteinExistence type="inferred from homology"/>
<dbReference type="Proteomes" id="UP000067626">
    <property type="component" value="Chromosome"/>
</dbReference>
<comment type="similarity">
    <text evidence="1">Belongs to the glutaredoxin family. Monothiol subfamily.</text>
</comment>
<dbReference type="CDD" id="cd03028">
    <property type="entry name" value="GRX_PICOT_like"/>
    <property type="match status" value="1"/>
</dbReference>
<dbReference type="PANTHER" id="PTHR10293:SF72">
    <property type="entry name" value="MONOTHIOL GLUTAREDOXIN-S14, CHLOROPLASTIC"/>
    <property type="match status" value="1"/>
</dbReference>
<evidence type="ECO:0000256" key="2">
    <source>
        <dbReference type="ARBA" id="ARBA00022714"/>
    </source>
</evidence>
<dbReference type="GO" id="GO:0046872">
    <property type="term" value="F:metal ion binding"/>
    <property type="evidence" value="ECO:0007669"/>
    <property type="project" value="UniProtKB-KW"/>
</dbReference>
<protein>
    <recommendedName>
        <fullName evidence="7">Probable monothiol glutaredoxin 2</fullName>
    </recommendedName>
</protein>
<evidence type="ECO:0000313" key="10">
    <source>
        <dbReference type="Proteomes" id="UP000067626"/>
    </source>
</evidence>
<sequence length="317" mass="34231">MTLSESLRAKLTEIIGSDDVVLFMKGSRRMPQCGFSSTVVQILDGHLPKYTTVNVLSDPEIRDGIKQFSNWPTIPQLYVKGEFLGGCDIVREMQASGELAQKLAGVKGTAPAATGPATPPNVKVSDSAAKALKSALEAEGEGQEVHIEIGTGYEYGLYVGPRAPGDVEAKANGITLLFDAGSARRAEGLSIDFIVGEGDGGGFRLESPSEPPRVRQLSPADLKKMQERGDKFELFDVRTPRERATASITGARLLDEETLRHIEGLPKDTLLVFHCHHGGRSQAAAERFLAQGYHQVFNLKGGIDAWSLTVDPSVPRY</sequence>
<feature type="domain" description="Rhodanese" evidence="8">
    <location>
        <begin position="228"/>
        <end position="315"/>
    </location>
</feature>
<dbReference type="InterPro" id="IPR004480">
    <property type="entry name" value="Monothiol_GRX-rel"/>
</dbReference>
<dbReference type="InterPro" id="IPR035903">
    <property type="entry name" value="HesB-like_dom_sf"/>
</dbReference>
<dbReference type="AlphaFoldDB" id="A0A0K1EP58"/>
<dbReference type="InterPro" id="IPR036873">
    <property type="entry name" value="Rhodanese-like_dom_sf"/>
</dbReference>
<dbReference type="SMART" id="SM00450">
    <property type="entry name" value="RHOD"/>
    <property type="match status" value="1"/>
</dbReference>
<evidence type="ECO:0000259" key="8">
    <source>
        <dbReference type="PROSITE" id="PS50206"/>
    </source>
</evidence>
<evidence type="ECO:0000256" key="4">
    <source>
        <dbReference type="ARBA" id="ARBA00023004"/>
    </source>
</evidence>
<dbReference type="Gene3D" id="3.40.250.10">
    <property type="entry name" value="Rhodanese-like domain"/>
    <property type="match status" value="1"/>
</dbReference>
<dbReference type="PATRIC" id="fig|52.7.peg.7526"/>
<evidence type="ECO:0000256" key="5">
    <source>
        <dbReference type="ARBA" id="ARBA00023014"/>
    </source>
</evidence>
<keyword evidence="4" id="KW-0408">Iron</keyword>
<accession>A0A0K1EP58</accession>
<dbReference type="Gene3D" id="2.60.300.12">
    <property type="entry name" value="HesB-like domain"/>
    <property type="match status" value="1"/>
</dbReference>
<dbReference type="Pfam" id="PF00462">
    <property type="entry name" value="Glutaredoxin"/>
    <property type="match status" value="1"/>
</dbReference>
<dbReference type="EMBL" id="CP012159">
    <property type="protein sequence ID" value="AKT42631.1"/>
    <property type="molecule type" value="Genomic_DNA"/>
</dbReference>
<keyword evidence="6" id="KW-0676">Redox-active center</keyword>
<dbReference type="GO" id="GO:0051537">
    <property type="term" value="F:2 iron, 2 sulfur cluster binding"/>
    <property type="evidence" value="ECO:0007669"/>
    <property type="project" value="UniProtKB-KW"/>
</dbReference>
<keyword evidence="3" id="KW-0479">Metal-binding</keyword>
<organism evidence="9 10">
    <name type="scientific">Chondromyces crocatus</name>
    <dbReference type="NCBI Taxonomy" id="52"/>
    <lineage>
        <taxon>Bacteria</taxon>
        <taxon>Pseudomonadati</taxon>
        <taxon>Myxococcota</taxon>
        <taxon>Polyangia</taxon>
        <taxon>Polyangiales</taxon>
        <taxon>Polyangiaceae</taxon>
        <taxon>Chondromyces</taxon>
    </lineage>
</organism>
<keyword evidence="2" id="KW-0001">2Fe-2S</keyword>
<dbReference type="RefSeq" id="WP_050434226.1">
    <property type="nucleotide sequence ID" value="NZ_CP012159.1"/>
</dbReference>
<dbReference type="OrthoDB" id="285281at2"/>
<dbReference type="NCBIfam" id="TIGR00365">
    <property type="entry name" value="Grx4 family monothiol glutaredoxin"/>
    <property type="match status" value="1"/>
</dbReference>
<gene>
    <name evidence="9" type="primary">grxA</name>
    <name evidence="9" type="ORF">CMC5_068580</name>
</gene>